<dbReference type="EMBL" id="LCUC01000675">
    <property type="protein sequence ID" value="KKY29604.1"/>
    <property type="molecule type" value="Genomic_DNA"/>
</dbReference>
<evidence type="ECO:0000256" key="2">
    <source>
        <dbReference type="ARBA" id="ARBA00023015"/>
    </source>
</evidence>
<feature type="compositionally biased region" description="Polar residues" evidence="5">
    <location>
        <begin position="218"/>
        <end position="240"/>
    </location>
</feature>
<keyword evidence="8" id="KW-1185">Reference proteome</keyword>
<evidence type="ECO:0000256" key="3">
    <source>
        <dbReference type="ARBA" id="ARBA00023163"/>
    </source>
</evidence>
<keyword evidence="3" id="KW-0804">Transcription</keyword>
<keyword evidence="2" id="KW-0805">Transcription regulation</keyword>
<dbReference type="InterPro" id="IPR006565">
    <property type="entry name" value="BTP"/>
</dbReference>
<dbReference type="OrthoDB" id="5402929at2759"/>
<dbReference type="SMART" id="SM00576">
    <property type="entry name" value="BTP"/>
    <property type="match status" value="1"/>
</dbReference>
<sequence length="249" mass="27349">MRLDVCRIFESFHRSRARNANLVSLYRTSKKMTPPQAVFHALLRPAIIQVLRATGFHSAKPAVVDSLTDLAARYLNLLCEETARHASDNTGEFDYNGAAAPTVVDVRLALQNAGAFLPERDFEEQDYTGKEDTRGVDDFVAWATGPKNENIRRIALDGIEEGVTDYLSALKKRHSKTADDSRYGGTLLGKPHGQGLVVVEGHSEIDSIRSWVERQRGPSKTSPDTDTESRPASSGLSSIGTMDGEMDLS</sequence>
<keyword evidence="4" id="KW-0539">Nucleus</keyword>
<dbReference type="CDD" id="cd00076">
    <property type="entry name" value="HFD_SF"/>
    <property type="match status" value="1"/>
</dbReference>
<proteinExistence type="predicted"/>
<gene>
    <name evidence="7" type="ORF">UCDDA912_g10478</name>
</gene>
<dbReference type="InterPro" id="IPR009072">
    <property type="entry name" value="Histone-fold"/>
</dbReference>
<evidence type="ECO:0000256" key="4">
    <source>
        <dbReference type="ARBA" id="ARBA00023242"/>
    </source>
</evidence>
<comment type="subcellular location">
    <subcellularLocation>
        <location evidence="1">Nucleus</location>
    </subcellularLocation>
</comment>
<organism evidence="7 8">
    <name type="scientific">Diaporthe ampelina</name>
    <dbReference type="NCBI Taxonomy" id="1214573"/>
    <lineage>
        <taxon>Eukaryota</taxon>
        <taxon>Fungi</taxon>
        <taxon>Dikarya</taxon>
        <taxon>Ascomycota</taxon>
        <taxon>Pezizomycotina</taxon>
        <taxon>Sordariomycetes</taxon>
        <taxon>Sordariomycetidae</taxon>
        <taxon>Diaporthales</taxon>
        <taxon>Diaporthaceae</taxon>
        <taxon>Diaporthe</taxon>
    </lineage>
</organism>
<evidence type="ECO:0000256" key="1">
    <source>
        <dbReference type="ARBA" id="ARBA00004123"/>
    </source>
</evidence>
<accession>A0A0G2F5U5</accession>
<evidence type="ECO:0000313" key="8">
    <source>
        <dbReference type="Proteomes" id="UP000034680"/>
    </source>
</evidence>
<comment type="caution">
    <text evidence="7">The sequence shown here is derived from an EMBL/GenBank/DDBJ whole genome shotgun (WGS) entry which is preliminary data.</text>
</comment>
<dbReference type="Gene3D" id="1.10.20.10">
    <property type="entry name" value="Histone, subunit A"/>
    <property type="match status" value="1"/>
</dbReference>
<dbReference type="GO" id="GO:0046982">
    <property type="term" value="F:protein heterodimerization activity"/>
    <property type="evidence" value="ECO:0007669"/>
    <property type="project" value="InterPro"/>
</dbReference>
<dbReference type="Proteomes" id="UP000034680">
    <property type="component" value="Unassembled WGS sequence"/>
</dbReference>
<reference evidence="7 8" key="1">
    <citation type="submission" date="2015-05" db="EMBL/GenBank/DDBJ databases">
        <title>Distinctive expansion of gene families associated with plant cell wall degradation and secondary metabolism in the genomes of grapevine trunk pathogens.</title>
        <authorList>
            <person name="Lawrence D.P."/>
            <person name="Travadon R."/>
            <person name="Rolshausen P.E."/>
            <person name="Baumgartner K."/>
        </authorList>
    </citation>
    <scope>NUCLEOTIDE SEQUENCE [LARGE SCALE GENOMIC DNA]</scope>
    <source>
        <strain evidence="7">DA912</strain>
    </source>
</reference>
<protein>
    <submittedName>
        <fullName evidence="7">Putative bromodomain associated domain protein</fullName>
    </submittedName>
</protein>
<dbReference type="GO" id="GO:0005634">
    <property type="term" value="C:nucleus"/>
    <property type="evidence" value="ECO:0007669"/>
    <property type="project" value="UniProtKB-SubCell"/>
</dbReference>
<evidence type="ECO:0000259" key="6">
    <source>
        <dbReference type="SMART" id="SM00576"/>
    </source>
</evidence>
<dbReference type="AlphaFoldDB" id="A0A0G2F5U5"/>
<dbReference type="Pfam" id="PF07524">
    <property type="entry name" value="Bromo_TP"/>
    <property type="match status" value="1"/>
</dbReference>
<name>A0A0G2F5U5_9PEZI</name>
<feature type="domain" description="Bromodomain associated" evidence="6">
    <location>
        <begin position="36"/>
        <end position="119"/>
    </location>
</feature>
<dbReference type="STRING" id="1214573.A0A0G2F5U5"/>
<evidence type="ECO:0000313" key="7">
    <source>
        <dbReference type="EMBL" id="KKY29604.1"/>
    </source>
</evidence>
<evidence type="ECO:0000256" key="5">
    <source>
        <dbReference type="SAM" id="MobiDB-lite"/>
    </source>
</evidence>
<feature type="region of interest" description="Disordered" evidence="5">
    <location>
        <begin position="209"/>
        <end position="249"/>
    </location>
</feature>
<reference evidence="7 8" key="2">
    <citation type="submission" date="2015-05" db="EMBL/GenBank/DDBJ databases">
        <authorList>
            <person name="Morales-Cruz A."/>
            <person name="Amrine K.C."/>
            <person name="Cantu D."/>
        </authorList>
    </citation>
    <scope>NUCLEOTIDE SEQUENCE [LARGE SCALE GENOMIC DNA]</scope>
    <source>
        <strain evidence="7">DA912</strain>
    </source>
</reference>